<gene>
    <name evidence="2" type="ORF">ACFPFU_00345</name>
</gene>
<keyword evidence="3" id="KW-1185">Reference proteome</keyword>
<reference evidence="3" key="1">
    <citation type="journal article" date="2019" name="Int. J. Syst. Evol. Microbiol.">
        <title>The Global Catalogue of Microorganisms (GCM) 10K type strain sequencing project: providing services to taxonomists for standard genome sequencing and annotation.</title>
        <authorList>
            <consortium name="The Broad Institute Genomics Platform"/>
            <consortium name="The Broad Institute Genome Sequencing Center for Infectious Disease"/>
            <person name="Wu L."/>
            <person name="Ma J."/>
        </authorList>
    </citation>
    <scope>NUCLEOTIDE SEQUENCE [LARGE SCALE GENOMIC DNA]</scope>
    <source>
        <strain evidence="3">CGMCC 4.7466</strain>
    </source>
</reference>
<proteinExistence type="predicted"/>
<evidence type="ECO:0000313" key="2">
    <source>
        <dbReference type="EMBL" id="MFC4870117.1"/>
    </source>
</evidence>
<feature type="transmembrane region" description="Helical" evidence="1">
    <location>
        <begin position="144"/>
        <end position="167"/>
    </location>
</feature>
<sequence length="173" mass="19930">MTAGRFIHYTLNFTVFFLVQVFIMKDLVLFGTAFCFLYVFFLLHLPIETKPIPLMLISFLTGVLIDLFYDTMGMHAASCVLLAFVRNTWIHANTPTGGYDDNVPPTLLNMGFGWYLTYSLPLITTHHLLFFYIDNLGTELYLPLVIRVISSVFFTFVLGIIIQMIFYNKKRGI</sequence>
<feature type="transmembrane region" description="Helical" evidence="1">
    <location>
        <begin position="28"/>
        <end position="46"/>
    </location>
</feature>
<feature type="transmembrane region" description="Helical" evidence="1">
    <location>
        <begin position="52"/>
        <end position="69"/>
    </location>
</feature>
<keyword evidence="1" id="KW-0472">Membrane</keyword>
<organism evidence="2 3">
    <name type="scientific">Negadavirga shengliensis</name>
    <dbReference type="NCBI Taxonomy" id="1389218"/>
    <lineage>
        <taxon>Bacteria</taxon>
        <taxon>Pseudomonadati</taxon>
        <taxon>Bacteroidota</taxon>
        <taxon>Cytophagia</taxon>
        <taxon>Cytophagales</taxon>
        <taxon>Cyclobacteriaceae</taxon>
        <taxon>Negadavirga</taxon>
    </lineage>
</organism>
<feature type="transmembrane region" description="Helical" evidence="1">
    <location>
        <begin position="112"/>
        <end position="132"/>
    </location>
</feature>
<protein>
    <submittedName>
        <fullName evidence="2">Rod shape-determining protein MreD</fullName>
    </submittedName>
</protein>
<comment type="caution">
    <text evidence="2">The sequence shown here is derived from an EMBL/GenBank/DDBJ whole genome shotgun (WGS) entry which is preliminary data.</text>
</comment>
<feature type="transmembrane region" description="Helical" evidence="1">
    <location>
        <begin position="6"/>
        <end position="23"/>
    </location>
</feature>
<keyword evidence="1" id="KW-0812">Transmembrane</keyword>
<name>A0ABV9SV49_9BACT</name>
<dbReference type="RefSeq" id="WP_377060382.1">
    <property type="nucleotide sequence ID" value="NZ_JBHSJJ010000001.1"/>
</dbReference>
<dbReference type="EMBL" id="JBHSJJ010000001">
    <property type="protein sequence ID" value="MFC4870117.1"/>
    <property type="molecule type" value="Genomic_DNA"/>
</dbReference>
<keyword evidence="1" id="KW-1133">Transmembrane helix</keyword>
<accession>A0ABV9SV49</accession>
<evidence type="ECO:0000313" key="3">
    <source>
        <dbReference type="Proteomes" id="UP001595818"/>
    </source>
</evidence>
<evidence type="ECO:0000256" key="1">
    <source>
        <dbReference type="SAM" id="Phobius"/>
    </source>
</evidence>
<dbReference type="Proteomes" id="UP001595818">
    <property type="component" value="Unassembled WGS sequence"/>
</dbReference>